<protein>
    <recommendedName>
        <fullName evidence="3">CBM-cenC domain-containing protein</fullName>
    </recommendedName>
</protein>
<name>A0A9W5PYA1_BACCE</name>
<gene>
    <name evidence="4" type="ORF">IKE_05967</name>
</gene>
<proteinExistence type="predicted"/>
<feature type="region of interest" description="Disordered" evidence="2">
    <location>
        <begin position="26"/>
        <end position="46"/>
    </location>
</feature>
<dbReference type="SUPFAM" id="SSF49785">
    <property type="entry name" value="Galactose-binding domain-like"/>
    <property type="match status" value="1"/>
</dbReference>
<evidence type="ECO:0000256" key="2">
    <source>
        <dbReference type="SAM" id="MobiDB-lite"/>
    </source>
</evidence>
<reference evidence="4 5" key="1">
    <citation type="submission" date="2012-12" db="EMBL/GenBank/DDBJ databases">
        <title>The Genome Sequence of Bacillus cereus VD196.</title>
        <authorList>
            <consortium name="The Broad Institute Genome Sequencing Platform"/>
            <consortium name="The Broad Institute Genome Sequencing Center for Infectious Disease"/>
            <person name="Feldgarden M."/>
            <person name="Van der Auwera G.A."/>
            <person name="Mahillon J."/>
            <person name="Duprez V."/>
            <person name="Timmery S."/>
            <person name="Mattelet C."/>
            <person name="Dierick K."/>
            <person name="Sun M."/>
            <person name="Yu Z."/>
            <person name="Zhu L."/>
            <person name="Hu X."/>
            <person name="Shank E.B."/>
            <person name="Swiecicka I."/>
            <person name="Hansen B.M."/>
            <person name="Andrup L."/>
            <person name="Walker B."/>
            <person name="Young S.K."/>
            <person name="Zeng Q."/>
            <person name="Gargeya S."/>
            <person name="Fitzgerald M."/>
            <person name="Haas B."/>
            <person name="Abouelleil A."/>
            <person name="Alvarado L."/>
            <person name="Arachchi H.M."/>
            <person name="Berlin A.M."/>
            <person name="Chapman S.B."/>
            <person name="Dewar J."/>
            <person name="Goldberg J."/>
            <person name="Griggs A."/>
            <person name="Gujja S."/>
            <person name="Hansen M."/>
            <person name="Howarth C."/>
            <person name="Imamovic A."/>
            <person name="Larimer J."/>
            <person name="McCowan C."/>
            <person name="Murphy C."/>
            <person name="Neiman D."/>
            <person name="Pearson M."/>
            <person name="Priest M."/>
            <person name="Roberts A."/>
            <person name="Saif S."/>
            <person name="Shea T."/>
            <person name="Sisk P."/>
            <person name="Sykes S."/>
            <person name="Wortman J."/>
            <person name="Nusbaum C."/>
            <person name="Birren B."/>
        </authorList>
    </citation>
    <scope>NUCLEOTIDE SEQUENCE [LARGE SCALE GENOMIC DNA]</scope>
    <source>
        <strain evidence="4 5">VD196</strain>
    </source>
</reference>
<sequence length="157" mass="17187">MTGAMEKLRAIPDDYKEKAALQKEMEPAQKLLKERENEQEGNLVQNGLFDSGLDKWKPWAGTGASAPKVQADDEKSKNIVKIDPDSSVEQVLTGLEPNTEYELSLYVKTENKEKFSDAHLSFKAGPNATTATVYLFKSGGTGSGYADVVIAKKSMGR</sequence>
<dbReference type="AlphaFoldDB" id="A0A9W5PYA1"/>
<evidence type="ECO:0000313" key="5">
    <source>
        <dbReference type="Proteomes" id="UP000014023"/>
    </source>
</evidence>
<dbReference type="Proteomes" id="UP000014023">
    <property type="component" value="Unassembled WGS sequence"/>
</dbReference>
<dbReference type="Pfam" id="PF02018">
    <property type="entry name" value="CBM_4_9"/>
    <property type="match status" value="1"/>
</dbReference>
<evidence type="ECO:0000313" key="4">
    <source>
        <dbReference type="EMBL" id="EOO60520.1"/>
    </source>
</evidence>
<evidence type="ECO:0000259" key="3">
    <source>
        <dbReference type="Pfam" id="PF02018"/>
    </source>
</evidence>
<comment type="caution">
    <text evidence="4">The sequence shown here is derived from an EMBL/GenBank/DDBJ whole genome shotgun (WGS) entry which is preliminary data.</text>
</comment>
<dbReference type="InterPro" id="IPR003305">
    <property type="entry name" value="CenC_carb-bd"/>
</dbReference>
<dbReference type="Gene3D" id="2.60.120.260">
    <property type="entry name" value="Galactose-binding domain-like"/>
    <property type="match status" value="1"/>
</dbReference>
<feature type="compositionally biased region" description="Basic and acidic residues" evidence="2">
    <location>
        <begin position="26"/>
        <end position="38"/>
    </location>
</feature>
<dbReference type="InterPro" id="IPR008979">
    <property type="entry name" value="Galactose-bd-like_sf"/>
</dbReference>
<evidence type="ECO:0000256" key="1">
    <source>
        <dbReference type="ARBA" id="ARBA00022801"/>
    </source>
</evidence>
<accession>A0A9W5PYA1</accession>
<organism evidence="4 5">
    <name type="scientific">Bacillus cereus VD196</name>
    <dbReference type="NCBI Taxonomy" id="1053243"/>
    <lineage>
        <taxon>Bacteria</taxon>
        <taxon>Bacillati</taxon>
        <taxon>Bacillota</taxon>
        <taxon>Bacilli</taxon>
        <taxon>Bacillales</taxon>
        <taxon>Bacillaceae</taxon>
        <taxon>Bacillus</taxon>
        <taxon>Bacillus cereus group</taxon>
    </lineage>
</organism>
<feature type="domain" description="CBM-cenC" evidence="3">
    <location>
        <begin position="41"/>
        <end position="126"/>
    </location>
</feature>
<dbReference type="GO" id="GO:0016798">
    <property type="term" value="F:hydrolase activity, acting on glycosyl bonds"/>
    <property type="evidence" value="ECO:0007669"/>
    <property type="project" value="InterPro"/>
</dbReference>
<dbReference type="EMBL" id="AHFL01000068">
    <property type="protein sequence ID" value="EOO60520.1"/>
    <property type="molecule type" value="Genomic_DNA"/>
</dbReference>
<keyword evidence="1" id="KW-0378">Hydrolase</keyword>